<keyword evidence="3" id="KW-1185">Reference proteome</keyword>
<proteinExistence type="predicted"/>
<gene>
    <name evidence="2" type="ORF">JTE90_010081</name>
</gene>
<organism evidence="2 3">
    <name type="scientific">Oedothorax gibbosus</name>
    <dbReference type="NCBI Taxonomy" id="931172"/>
    <lineage>
        <taxon>Eukaryota</taxon>
        <taxon>Metazoa</taxon>
        <taxon>Ecdysozoa</taxon>
        <taxon>Arthropoda</taxon>
        <taxon>Chelicerata</taxon>
        <taxon>Arachnida</taxon>
        <taxon>Araneae</taxon>
        <taxon>Araneomorphae</taxon>
        <taxon>Entelegynae</taxon>
        <taxon>Araneoidea</taxon>
        <taxon>Linyphiidae</taxon>
        <taxon>Erigoninae</taxon>
        <taxon>Oedothorax</taxon>
    </lineage>
</organism>
<feature type="transmembrane region" description="Helical" evidence="1">
    <location>
        <begin position="121"/>
        <end position="140"/>
    </location>
</feature>
<sequence>MTEQYGRNSDGSYQFLQVPGERHPRYARKLDPSTNQKVEFYPPDQGCIYMGDEPSRDDKPYWLQTEPPLSAHLYTLSRHVSTDFVTDVPCSSRPVRIPRFSRVPNYVKGTLYPGKGGTSNLTTTILLLIVLVTCLVVVVLM</sequence>
<dbReference type="EMBL" id="JAFNEN010000651">
    <property type="protein sequence ID" value="KAG8179051.1"/>
    <property type="molecule type" value="Genomic_DNA"/>
</dbReference>
<protein>
    <submittedName>
        <fullName evidence="2">Uncharacterized protein</fullName>
    </submittedName>
</protein>
<keyword evidence="1" id="KW-1133">Transmembrane helix</keyword>
<name>A0AAV6U5W9_9ARAC</name>
<evidence type="ECO:0000313" key="2">
    <source>
        <dbReference type="EMBL" id="KAG8179051.1"/>
    </source>
</evidence>
<dbReference type="Proteomes" id="UP000827092">
    <property type="component" value="Unassembled WGS sequence"/>
</dbReference>
<keyword evidence="1" id="KW-0812">Transmembrane</keyword>
<reference evidence="2 3" key="1">
    <citation type="journal article" date="2022" name="Nat. Ecol. Evol.">
        <title>A masculinizing supergene underlies an exaggerated male reproductive morph in a spider.</title>
        <authorList>
            <person name="Hendrickx F."/>
            <person name="De Corte Z."/>
            <person name="Sonet G."/>
            <person name="Van Belleghem S.M."/>
            <person name="Kostlbacher S."/>
            <person name="Vangestel C."/>
        </authorList>
    </citation>
    <scope>NUCLEOTIDE SEQUENCE [LARGE SCALE GENOMIC DNA]</scope>
    <source>
        <strain evidence="2">W744_W776</strain>
    </source>
</reference>
<accession>A0AAV6U5W9</accession>
<evidence type="ECO:0000313" key="3">
    <source>
        <dbReference type="Proteomes" id="UP000827092"/>
    </source>
</evidence>
<keyword evidence="1" id="KW-0472">Membrane</keyword>
<comment type="caution">
    <text evidence="2">The sequence shown here is derived from an EMBL/GenBank/DDBJ whole genome shotgun (WGS) entry which is preliminary data.</text>
</comment>
<dbReference type="AlphaFoldDB" id="A0AAV6U5W9"/>
<evidence type="ECO:0000256" key="1">
    <source>
        <dbReference type="SAM" id="Phobius"/>
    </source>
</evidence>